<comment type="caution">
    <text evidence="2">The sequence shown here is derived from an EMBL/GenBank/DDBJ whole genome shotgun (WGS) entry which is preliminary data.</text>
</comment>
<dbReference type="EMBL" id="JADBGQ010000001">
    <property type="protein sequence ID" value="KAG5414914.1"/>
    <property type="molecule type" value="Genomic_DNA"/>
</dbReference>
<evidence type="ECO:0000313" key="3">
    <source>
        <dbReference type="Proteomes" id="UP000823674"/>
    </source>
</evidence>
<sequence length="115" mass="13292">SGRPSLIGFESSRPPWYALVKVQIPVKKLPGKRRGDDAHREREEHSGGCDGNHFLAGAAERFQINLEQYLGSIEKRFRFQKGDLRNFKESKDLDRGTMDLDYHYDGFISQHRVDN</sequence>
<keyword evidence="3" id="KW-1185">Reference proteome</keyword>
<feature type="non-terminal residue" evidence="2">
    <location>
        <position position="1"/>
    </location>
</feature>
<evidence type="ECO:0000313" key="2">
    <source>
        <dbReference type="EMBL" id="KAG5414914.1"/>
    </source>
</evidence>
<feature type="non-terminal residue" evidence="2">
    <location>
        <position position="115"/>
    </location>
</feature>
<protein>
    <submittedName>
        <fullName evidence="2">Uncharacterized protein</fullName>
    </submittedName>
</protein>
<evidence type="ECO:0000256" key="1">
    <source>
        <dbReference type="SAM" id="MobiDB-lite"/>
    </source>
</evidence>
<reference evidence="2 3" key="1">
    <citation type="submission" date="2021-03" db="EMBL/GenBank/DDBJ databases">
        <authorList>
            <person name="King G.J."/>
            <person name="Bancroft I."/>
            <person name="Baten A."/>
            <person name="Bloomfield J."/>
            <person name="Borpatragohain P."/>
            <person name="He Z."/>
            <person name="Irish N."/>
            <person name="Irwin J."/>
            <person name="Liu K."/>
            <person name="Mauleon R.P."/>
            <person name="Moore J."/>
            <person name="Morris R."/>
            <person name="Ostergaard L."/>
            <person name="Wang B."/>
            <person name="Wells R."/>
        </authorList>
    </citation>
    <scope>NUCLEOTIDE SEQUENCE [LARGE SCALE GENOMIC DNA]</scope>
    <source>
        <strain evidence="2">R-o-18</strain>
        <tissue evidence="2">Leaf</tissue>
    </source>
</reference>
<name>A0ABQ7NZ00_BRACM</name>
<gene>
    <name evidence="2" type="primary">A01g506110.1_BraROA</name>
    <name evidence="2" type="ORF">IGI04_002481</name>
</gene>
<proteinExistence type="predicted"/>
<feature type="region of interest" description="Disordered" evidence="1">
    <location>
        <begin position="30"/>
        <end position="51"/>
    </location>
</feature>
<organism evidence="2 3">
    <name type="scientific">Brassica rapa subsp. trilocularis</name>
    <dbReference type="NCBI Taxonomy" id="1813537"/>
    <lineage>
        <taxon>Eukaryota</taxon>
        <taxon>Viridiplantae</taxon>
        <taxon>Streptophyta</taxon>
        <taxon>Embryophyta</taxon>
        <taxon>Tracheophyta</taxon>
        <taxon>Spermatophyta</taxon>
        <taxon>Magnoliopsida</taxon>
        <taxon>eudicotyledons</taxon>
        <taxon>Gunneridae</taxon>
        <taxon>Pentapetalae</taxon>
        <taxon>rosids</taxon>
        <taxon>malvids</taxon>
        <taxon>Brassicales</taxon>
        <taxon>Brassicaceae</taxon>
        <taxon>Brassiceae</taxon>
        <taxon>Brassica</taxon>
    </lineage>
</organism>
<accession>A0ABQ7NZ00</accession>
<feature type="compositionally biased region" description="Basic and acidic residues" evidence="1">
    <location>
        <begin position="33"/>
        <end position="47"/>
    </location>
</feature>
<dbReference type="Proteomes" id="UP000823674">
    <property type="component" value="Chromosome A01"/>
</dbReference>